<sequence>MLASAFFMASELRWNSAVFRRNSLHFYPAINNRCVVQPKVKVLHIFRKAFPYKVTASNEDFNLIRMAYSHFSEERIEKCKKYIRSPEKTDELVKSVLESGALEQREKYLSKRKRDDDWFFKYFNINF</sequence>
<keyword evidence="2" id="KW-1185">Reference proteome</keyword>
<dbReference type="HOGENOM" id="CLU_1966372_0_0_9"/>
<dbReference type="STRING" id="1408254.T458_05930"/>
<proteinExistence type="predicted"/>
<organism evidence="1 2">
    <name type="scientific">Brevibacillus panacihumi W25</name>
    <dbReference type="NCBI Taxonomy" id="1408254"/>
    <lineage>
        <taxon>Bacteria</taxon>
        <taxon>Bacillati</taxon>
        <taxon>Bacillota</taxon>
        <taxon>Bacilli</taxon>
        <taxon>Bacillales</taxon>
        <taxon>Paenibacillaceae</taxon>
        <taxon>Brevibacillus</taxon>
    </lineage>
</organism>
<dbReference type="EMBL" id="AYJU01000003">
    <property type="protein sequence ID" value="EST55639.1"/>
    <property type="molecule type" value="Genomic_DNA"/>
</dbReference>
<dbReference type="RefSeq" id="WP_023555240.1">
    <property type="nucleotide sequence ID" value="NZ_KI629787.1"/>
</dbReference>
<evidence type="ECO:0000313" key="2">
    <source>
        <dbReference type="Proteomes" id="UP000017973"/>
    </source>
</evidence>
<accession>V6MAU3</accession>
<gene>
    <name evidence="1" type="ORF">T458_05930</name>
</gene>
<name>V6MAU3_9BACL</name>
<dbReference type="PATRIC" id="fig|1408254.3.peg.1188"/>
<protein>
    <submittedName>
        <fullName evidence="1">Uncharacterized protein</fullName>
    </submittedName>
</protein>
<dbReference type="AlphaFoldDB" id="V6MAU3"/>
<comment type="caution">
    <text evidence="1">The sequence shown here is derived from an EMBL/GenBank/DDBJ whole genome shotgun (WGS) entry which is preliminary data.</text>
</comment>
<reference evidence="1 2" key="1">
    <citation type="journal article" date="2014" name="Genome Announc.">
        <title>Draft Genome Sequence of Brevibacillus panacihumi Strain W25, a Halotolerant Hydrocarbon-Degrading Bacterium.</title>
        <authorList>
            <person name="Wang X."/>
            <person name="Jin D."/>
            <person name="Zhou L."/>
            <person name="Wu L."/>
            <person name="An W."/>
            <person name="Chen Y."/>
            <person name="Zhao L."/>
        </authorList>
    </citation>
    <scope>NUCLEOTIDE SEQUENCE [LARGE SCALE GENOMIC DNA]</scope>
    <source>
        <strain evidence="1 2">W25</strain>
    </source>
</reference>
<evidence type="ECO:0000313" key="1">
    <source>
        <dbReference type="EMBL" id="EST55639.1"/>
    </source>
</evidence>
<dbReference type="Proteomes" id="UP000017973">
    <property type="component" value="Unassembled WGS sequence"/>
</dbReference>
<dbReference type="eggNOG" id="COG1216">
    <property type="taxonomic scope" value="Bacteria"/>
</dbReference>